<name>A0A0E9XDS0_ANGAN</name>
<feature type="region of interest" description="Disordered" evidence="1">
    <location>
        <begin position="1"/>
        <end position="25"/>
    </location>
</feature>
<feature type="compositionally biased region" description="Basic and acidic residues" evidence="1">
    <location>
        <begin position="12"/>
        <end position="22"/>
    </location>
</feature>
<proteinExistence type="predicted"/>
<sequence>MALYEECGEPACRTDPEKRNLEGEQSEAISTVYVLQSAVNQE</sequence>
<reference evidence="2" key="2">
    <citation type="journal article" date="2015" name="Fish Shellfish Immunol.">
        <title>Early steps in the European eel (Anguilla anguilla)-Vibrio vulnificus interaction in the gills: Role of the RtxA13 toxin.</title>
        <authorList>
            <person name="Callol A."/>
            <person name="Pajuelo D."/>
            <person name="Ebbesson L."/>
            <person name="Teles M."/>
            <person name="MacKenzie S."/>
            <person name="Amaro C."/>
        </authorList>
    </citation>
    <scope>NUCLEOTIDE SEQUENCE</scope>
</reference>
<reference evidence="2" key="1">
    <citation type="submission" date="2014-11" db="EMBL/GenBank/DDBJ databases">
        <authorList>
            <person name="Amaro Gonzalez C."/>
        </authorList>
    </citation>
    <scope>NUCLEOTIDE SEQUENCE</scope>
</reference>
<dbReference type="AlphaFoldDB" id="A0A0E9XDS0"/>
<organism evidence="2">
    <name type="scientific">Anguilla anguilla</name>
    <name type="common">European freshwater eel</name>
    <name type="synonym">Muraena anguilla</name>
    <dbReference type="NCBI Taxonomy" id="7936"/>
    <lineage>
        <taxon>Eukaryota</taxon>
        <taxon>Metazoa</taxon>
        <taxon>Chordata</taxon>
        <taxon>Craniata</taxon>
        <taxon>Vertebrata</taxon>
        <taxon>Euteleostomi</taxon>
        <taxon>Actinopterygii</taxon>
        <taxon>Neopterygii</taxon>
        <taxon>Teleostei</taxon>
        <taxon>Anguilliformes</taxon>
        <taxon>Anguillidae</taxon>
        <taxon>Anguilla</taxon>
    </lineage>
</organism>
<accession>A0A0E9XDS0</accession>
<protein>
    <submittedName>
        <fullName evidence="2">Uncharacterized protein</fullName>
    </submittedName>
</protein>
<dbReference type="EMBL" id="GBXM01007971">
    <property type="protein sequence ID" value="JAI00607.1"/>
    <property type="molecule type" value="Transcribed_RNA"/>
</dbReference>
<evidence type="ECO:0000256" key="1">
    <source>
        <dbReference type="SAM" id="MobiDB-lite"/>
    </source>
</evidence>
<evidence type="ECO:0000313" key="2">
    <source>
        <dbReference type="EMBL" id="JAI00607.1"/>
    </source>
</evidence>